<feature type="compositionally biased region" description="Basic and acidic residues" evidence="1">
    <location>
        <begin position="99"/>
        <end position="110"/>
    </location>
</feature>
<protein>
    <submittedName>
        <fullName evidence="2">Uncharacterized protein</fullName>
    </submittedName>
</protein>
<organism evidence="2 3">
    <name type="scientific">Tritonibacter horizontis</name>
    <dbReference type="NCBI Taxonomy" id="1768241"/>
    <lineage>
        <taxon>Bacteria</taxon>
        <taxon>Pseudomonadati</taxon>
        <taxon>Pseudomonadota</taxon>
        <taxon>Alphaproteobacteria</taxon>
        <taxon>Rhodobacterales</taxon>
        <taxon>Paracoccaceae</taxon>
        <taxon>Tritonibacter</taxon>
    </lineage>
</organism>
<feature type="region of interest" description="Disordered" evidence="1">
    <location>
        <begin position="97"/>
        <end position="127"/>
    </location>
</feature>
<dbReference type="EMBL" id="LPUY01000087">
    <property type="protein sequence ID" value="KUP91801.1"/>
    <property type="molecule type" value="Genomic_DNA"/>
</dbReference>
<name>A0A132BTV6_9RHOB</name>
<keyword evidence="3" id="KW-1185">Reference proteome</keyword>
<sequence>MIPAATLKLGKTTHKLRLTTGALMRFEEDNGGQAFDVLLDRLITGQGGARLLVSALSAGLADGAGVSRDEAVAVIDQAGGVRQVVGFVAEAIGKAFPDPAKDADQDREDGADGAGKASPPVKDVAGA</sequence>
<comment type="caution">
    <text evidence="2">The sequence shown here is derived from an EMBL/GenBank/DDBJ whole genome shotgun (WGS) entry which is preliminary data.</text>
</comment>
<dbReference type="Pfam" id="PF11836">
    <property type="entry name" value="Phage_TAC_11"/>
    <property type="match status" value="1"/>
</dbReference>
<dbReference type="InterPro" id="IPR021791">
    <property type="entry name" value="Phage_TAC_11"/>
</dbReference>
<proteinExistence type="predicted"/>
<dbReference type="RefSeq" id="WP_068246194.1">
    <property type="nucleotide sequence ID" value="NZ_LPUY01000087.1"/>
</dbReference>
<gene>
    <name evidence="2" type="ORF">TRIHO_33320</name>
</gene>
<accession>A0A132BTV6</accession>
<evidence type="ECO:0000313" key="3">
    <source>
        <dbReference type="Proteomes" id="UP000068382"/>
    </source>
</evidence>
<reference evidence="2 3" key="1">
    <citation type="submission" date="2015-12" db="EMBL/GenBank/DDBJ databases">
        <title>Genome sequence of the marine Rhodobacteraceae strain O3.65, Candidatus Tritonibacter horizontis.</title>
        <authorList>
            <person name="Poehlein A."/>
            <person name="Giebel H.A."/>
            <person name="Voget S."/>
            <person name="Brinkhoff T."/>
        </authorList>
    </citation>
    <scope>NUCLEOTIDE SEQUENCE [LARGE SCALE GENOMIC DNA]</scope>
    <source>
        <strain evidence="2 3">O3.65</strain>
    </source>
</reference>
<dbReference type="OrthoDB" id="7870854at2"/>
<dbReference type="Proteomes" id="UP000068382">
    <property type="component" value="Unassembled WGS sequence"/>
</dbReference>
<dbReference type="AlphaFoldDB" id="A0A132BTV6"/>
<evidence type="ECO:0000256" key="1">
    <source>
        <dbReference type="SAM" id="MobiDB-lite"/>
    </source>
</evidence>
<evidence type="ECO:0000313" key="2">
    <source>
        <dbReference type="EMBL" id="KUP91801.1"/>
    </source>
</evidence>